<sequence>MAGPVKESISIAAPVSTVVDVVADLENTDRWANEAKEAKVVARGDDGRPSRIEVTLGAIGFTTTAVYDVAYTDASVTLTCTKDGGKLIGESTIAYEAAESGTGTELTMTSTMEVTVPVPNWGLERAMHRSARKNLASVKADAESR</sequence>
<dbReference type="Gene3D" id="3.30.530.20">
    <property type="match status" value="1"/>
</dbReference>
<dbReference type="EMBL" id="JASVWF010000003">
    <property type="protein sequence ID" value="MDL5157888.1"/>
    <property type="molecule type" value="Genomic_DNA"/>
</dbReference>
<dbReference type="Proteomes" id="UP001231924">
    <property type="component" value="Unassembled WGS sequence"/>
</dbReference>
<dbReference type="InterPro" id="IPR023393">
    <property type="entry name" value="START-like_dom_sf"/>
</dbReference>
<protein>
    <submittedName>
        <fullName evidence="1">SRPBCC family protein</fullName>
    </submittedName>
</protein>
<dbReference type="PANTHER" id="PTHR39683">
    <property type="entry name" value="CONSERVED PROTEIN TB16.3"/>
    <property type="match status" value="1"/>
</dbReference>
<dbReference type="SUPFAM" id="SSF55961">
    <property type="entry name" value="Bet v1-like"/>
    <property type="match status" value="1"/>
</dbReference>
<name>A0ABT7MEU0_9PSEU</name>
<proteinExistence type="predicted"/>
<accession>A0ABT7MEU0</accession>
<dbReference type="Pfam" id="PF10604">
    <property type="entry name" value="Polyketide_cyc2"/>
    <property type="match status" value="1"/>
</dbReference>
<dbReference type="RefSeq" id="WP_286054337.1">
    <property type="nucleotide sequence ID" value="NZ_JASVWF010000003.1"/>
</dbReference>
<evidence type="ECO:0000313" key="2">
    <source>
        <dbReference type="Proteomes" id="UP001231924"/>
    </source>
</evidence>
<reference evidence="1 2" key="1">
    <citation type="submission" date="2023-06" db="EMBL/GenBank/DDBJ databases">
        <title>Actinomycetospora Odt1-22.</title>
        <authorList>
            <person name="Supong K."/>
        </authorList>
    </citation>
    <scope>NUCLEOTIDE SEQUENCE [LARGE SCALE GENOMIC DNA]</scope>
    <source>
        <strain evidence="1 2">Odt1-22</strain>
    </source>
</reference>
<comment type="caution">
    <text evidence="1">The sequence shown here is derived from an EMBL/GenBank/DDBJ whole genome shotgun (WGS) entry which is preliminary data.</text>
</comment>
<dbReference type="InterPro" id="IPR019587">
    <property type="entry name" value="Polyketide_cyclase/dehydratase"/>
</dbReference>
<dbReference type="PANTHER" id="PTHR39683:SF4">
    <property type="entry name" value="COENZYME Q-BINDING PROTEIN COQ10 START DOMAIN-CONTAINING PROTEIN"/>
    <property type="match status" value="1"/>
</dbReference>
<organism evidence="1 2">
    <name type="scientific">Actinomycetospora termitidis</name>
    <dbReference type="NCBI Taxonomy" id="3053470"/>
    <lineage>
        <taxon>Bacteria</taxon>
        <taxon>Bacillati</taxon>
        <taxon>Actinomycetota</taxon>
        <taxon>Actinomycetes</taxon>
        <taxon>Pseudonocardiales</taxon>
        <taxon>Pseudonocardiaceae</taxon>
        <taxon>Actinomycetospora</taxon>
    </lineage>
</organism>
<gene>
    <name evidence="1" type="ORF">QRT03_18115</name>
</gene>
<evidence type="ECO:0000313" key="1">
    <source>
        <dbReference type="EMBL" id="MDL5157888.1"/>
    </source>
</evidence>
<keyword evidence="2" id="KW-1185">Reference proteome</keyword>